<comment type="caution">
    <text evidence="3">The sequence shown here is derived from an EMBL/GenBank/DDBJ whole genome shotgun (WGS) entry which is preliminary data.</text>
</comment>
<dbReference type="InParanoid" id="A0A2R5GRM8"/>
<feature type="compositionally biased region" description="Basic and acidic residues" evidence="2">
    <location>
        <begin position="228"/>
        <end position="247"/>
    </location>
</feature>
<feature type="coiled-coil region" evidence="1">
    <location>
        <begin position="49"/>
        <end position="76"/>
    </location>
</feature>
<feature type="compositionally biased region" description="Basic residues" evidence="2">
    <location>
        <begin position="248"/>
        <end position="257"/>
    </location>
</feature>
<accession>A0A2R5GRM8</accession>
<sequence>MGADHDDNLARAESLDWQTDYNALVLQQRVREELEKKRRYDELQLKEKARLEQQRKATLARELARIRNRFRKAKSAHAGGPTLVYSSFHPFGHTLELLRVSKLDAVLSLGSHGFLGVWKEAALPTQPARALPAPTLVDYADATRETFAGDLEHVIAAACFIIDPVSEEIPSSVASIIDELEEDRQRQREEAKAAADKLAATHSDSTSSSASASRASAVAAQSDIDSTNDEKNRAEKLTHIQSSEKTKGKAKGKRNHDKGREPNGQQQDDEAKDADQKDRQRGRGKVVTTLRGSGGGGGGGGGGGPDADDVKPTRVLTFSMTPTGRGFLTVCYIAAKPHLTADPETLTEDDMQSFREAAALFGKDPAAAIRNMRVNLEDEGVRWIHSVDTLLDRPMARHAFSAVSYAAASSCLVGCAQNTVRGFDVRLRCLWTCQLDTLLQPPRDKTRDTVSLLFDDAKSLSSAAAAPAGRASLSTQARVEERDSAASSDEKISCMVPLDPVGRAFLFGLANGQLVLLETLREAPPQVIRGPSTSRLVPQATSSRRSHAIEASPSTDAGAHLGAAESMSSHPLRSMASMSLKRPTVTNNAVTSLARSWFDAVSARAKKARNRDGAATVFSKSSVNYGSSTDLGPADSMASIGILGSFAGEAAENSDGVGRLVTSPQGAKLMVLAKFDQAITCILPLNEHAIAVGFDDGSLAQVLSDARHDEGTIFIPDTGASSVRALAYVADRERIISCDEAGTLRVFASGRLEGLTRTASILKPRCLYSPSPDRNLCLLGAHQRFSLLAQDSFTAWRLAEIPK</sequence>
<evidence type="ECO:0000313" key="4">
    <source>
        <dbReference type="Proteomes" id="UP000241890"/>
    </source>
</evidence>
<evidence type="ECO:0000313" key="3">
    <source>
        <dbReference type="EMBL" id="GBG33532.1"/>
    </source>
</evidence>
<keyword evidence="4" id="KW-1185">Reference proteome</keyword>
<evidence type="ECO:0000256" key="2">
    <source>
        <dbReference type="SAM" id="MobiDB-lite"/>
    </source>
</evidence>
<organism evidence="3 4">
    <name type="scientific">Hondaea fermentalgiana</name>
    <dbReference type="NCBI Taxonomy" id="2315210"/>
    <lineage>
        <taxon>Eukaryota</taxon>
        <taxon>Sar</taxon>
        <taxon>Stramenopiles</taxon>
        <taxon>Bigyra</taxon>
        <taxon>Labyrinthulomycetes</taxon>
        <taxon>Thraustochytrida</taxon>
        <taxon>Thraustochytriidae</taxon>
        <taxon>Hondaea</taxon>
    </lineage>
</organism>
<name>A0A2R5GRM8_9STRA</name>
<feature type="compositionally biased region" description="Polar residues" evidence="2">
    <location>
        <begin position="531"/>
        <end position="543"/>
    </location>
</feature>
<dbReference type="SUPFAM" id="SSF50978">
    <property type="entry name" value="WD40 repeat-like"/>
    <property type="match status" value="1"/>
</dbReference>
<dbReference type="Proteomes" id="UP000241890">
    <property type="component" value="Unassembled WGS sequence"/>
</dbReference>
<gene>
    <name evidence="3" type="ORF">FCC1311_097552</name>
</gene>
<proteinExistence type="predicted"/>
<protein>
    <submittedName>
        <fullName evidence="3">Uncharacterized protein</fullName>
    </submittedName>
</protein>
<feature type="compositionally biased region" description="Basic and acidic residues" evidence="2">
    <location>
        <begin position="183"/>
        <end position="195"/>
    </location>
</feature>
<evidence type="ECO:0000256" key="1">
    <source>
        <dbReference type="SAM" id="Coils"/>
    </source>
</evidence>
<dbReference type="AlphaFoldDB" id="A0A2R5GRM8"/>
<dbReference type="EMBL" id="BEYU01000160">
    <property type="protein sequence ID" value="GBG33532.1"/>
    <property type="molecule type" value="Genomic_DNA"/>
</dbReference>
<feature type="compositionally biased region" description="Low complexity" evidence="2">
    <location>
        <begin position="196"/>
        <end position="222"/>
    </location>
</feature>
<dbReference type="InterPro" id="IPR036322">
    <property type="entry name" value="WD40_repeat_dom_sf"/>
</dbReference>
<feature type="region of interest" description="Disordered" evidence="2">
    <location>
        <begin position="528"/>
        <end position="573"/>
    </location>
</feature>
<keyword evidence="1" id="KW-0175">Coiled coil</keyword>
<feature type="compositionally biased region" description="Gly residues" evidence="2">
    <location>
        <begin position="292"/>
        <end position="305"/>
    </location>
</feature>
<feature type="region of interest" description="Disordered" evidence="2">
    <location>
        <begin position="182"/>
        <end position="310"/>
    </location>
</feature>
<reference evidence="3 4" key="1">
    <citation type="submission" date="2017-12" db="EMBL/GenBank/DDBJ databases">
        <title>Sequencing, de novo assembly and annotation of complete genome of a new Thraustochytrid species, strain FCC1311.</title>
        <authorList>
            <person name="Sedici K."/>
            <person name="Godart F."/>
            <person name="Aiese Cigliano R."/>
            <person name="Sanseverino W."/>
            <person name="Barakat M."/>
            <person name="Ortet P."/>
            <person name="Marechal E."/>
            <person name="Cagnac O."/>
            <person name="Amato A."/>
        </authorList>
    </citation>
    <scope>NUCLEOTIDE SEQUENCE [LARGE SCALE GENOMIC DNA]</scope>
</reference>